<reference evidence="1" key="1">
    <citation type="submission" date="2014-09" db="EMBL/GenBank/DDBJ databases">
        <authorList>
            <person name="Magalhaes I.L.F."/>
            <person name="Oliveira U."/>
            <person name="Santos F.R."/>
            <person name="Vidigal T.H.D.A."/>
            <person name="Brescovit A.D."/>
            <person name="Santos A.J."/>
        </authorList>
    </citation>
    <scope>NUCLEOTIDE SEQUENCE</scope>
    <source>
        <tissue evidence="1">Shoot tissue taken approximately 20 cm above the soil surface</tissue>
    </source>
</reference>
<proteinExistence type="predicted"/>
<sequence length="32" mass="3796">MNIAEIDRMLHLQEMFFTSTVVTCIPRYHISV</sequence>
<protein>
    <submittedName>
        <fullName evidence="1">Uncharacterized protein</fullName>
    </submittedName>
</protein>
<name>A0A0A9DGN6_ARUDO</name>
<organism evidence="1">
    <name type="scientific">Arundo donax</name>
    <name type="common">Giant reed</name>
    <name type="synonym">Donax arundinaceus</name>
    <dbReference type="NCBI Taxonomy" id="35708"/>
    <lineage>
        <taxon>Eukaryota</taxon>
        <taxon>Viridiplantae</taxon>
        <taxon>Streptophyta</taxon>
        <taxon>Embryophyta</taxon>
        <taxon>Tracheophyta</taxon>
        <taxon>Spermatophyta</taxon>
        <taxon>Magnoliopsida</taxon>
        <taxon>Liliopsida</taxon>
        <taxon>Poales</taxon>
        <taxon>Poaceae</taxon>
        <taxon>PACMAD clade</taxon>
        <taxon>Arundinoideae</taxon>
        <taxon>Arundineae</taxon>
        <taxon>Arundo</taxon>
    </lineage>
</organism>
<accession>A0A0A9DGN6</accession>
<dbReference type="EMBL" id="GBRH01214968">
    <property type="protein sequence ID" value="JAD82927.1"/>
    <property type="molecule type" value="Transcribed_RNA"/>
</dbReference>
<evidence type="ECO:0000313" key="1">
    <source>
        <dbReference type="EMBL" id="JAD82927.1"/>
    </source>
</evidence>
<dbReference type="AlphaFoldDB" id="A0A0A9DGN6"/>
<reference evidence="1" key="2">
    <citation type="journal article" date="2015" name="Data Brief">
        <title>Shoot transcriptome of the giant reed, Arundo donax.</title>
        <authorList>
            <person name="Barrero R.A."/>
            <person name="Guerrero F.D."/>
            <person name="Moolhuijzen P."/>
            <person name="Goolsby J.A."/>
            <person name="Tidwell J."/>
            <person name="Bellgard S.E."/>
            <person name="Bellgard M.I."/>
        </authorList>
    </citation>
    <scope>NUCLEOTIDE SEQUENCE</scope>
    <source>
        <tissue evidence="1">Shoot tissue taken approximately 20 cm above the soil surface</tissue>
    </source>
</reference>